<dbReference type="RefSeq" id="WP_068132305.1">
    <property type="nucleotide sequence ID" value="NZ_CP042914.1"/>
</dbReference>
<keyword evidence="9" id="KW-0234">DNA repair</keyword>
<dbReference type="GO" id="GO:0044715">
    <property type="term" value="F:8-oxo-dGDP phosphatase activity"/>
    <property type="evidence" value="ECO:0007669"/>
    <property type="project" value="TreeGrafter"/>
</dbReference>
<dbReference type="InterPro" id="IPR000086">
    <property type="entry name" value="NUDIX_hydrolase_dom"/>
</dbReference>
<dbReference type="KEGG" id="rul:UC8_27420"/>
<evidence type="ECO:0000256" key="14">
    <source>
        <dbReference type="ARBA" id="ARBA00041592"/>
    </source>
</evidence>
<comment type="similarity">
    <text evidence="2">Belongs to the Nudix hydrolase family.</text>
</comment>
<evidence type="ECO:0000313" key="18">
    <source>
        <dbReference type="EMBL" id="QEG40725.1"/>
    </source>
</evidence>
<dbReference type="PANTHER" id="PTHR47707">
    <property type="entry name" value="8-OXO-DGTP DIPHOSPHATASE"/>
    <property type="match status" value="1"/>
</dbReference>
<dbReference type="GO" id="GO:0044716">
    <property type="term" value="F:8-oxo-GDP phosphatase activity"/>
    <property type="evidence" value="ECO:0007669"/>
    <property type="project" value="TreeGrafter"/>
</dbReference>
<evidence type="ECO:0000256" key="11">
    <source>
        <dbReference type="ARBA" id="ARBA00036904"/>
    </source>
</evidence>
<dbReference type="GO" id="GO:0035539">
    <property type="term" value="F:8-oxo-7,8-dihydrodeoxyguanosine triphosphate pyrophosphatase activity"/>
    <property type="evidence" value="ECO:0007669"/>
    <property type="project" value="UniProtKB-EC"/>
</dbReference>
<dbReference type="GO" id="GO:0006260">
    <property type="term" value="P:DNA replication"/>
    <property type="evidence" value="ECO:0007669"/>
    <property type="project" value="UniProtKB-KW"/>
</dbReference>
<evidence type="ECO:0000256" key="6">
    <source>
        <dbReference type="ARBA" id="ARBA00022763"/>
    </source>
</evidence>
<dbReference type="OrthoDB" id="283531at2"/>
<evidence type="ECO:0000256" key="12">
    <source>
        <dbReference type="ARBA" id="ARBA00038905"/>
    </source>
</evidence>
<evidence type="ECO:0000256" key="2">
    <source>
        <dbReference type="ARBA" id="ARBA00005582"/>
    </source>
</evidence>
<keyword evidence="5" id="KW-0479">Metal-binding</keyword>
<dbReference type="PROSITE" id="PS51462">
    <property type="entry name" value="NUDIX"/>
    <property type="match status" value="1"/>
</dbReference>
<dbReference type="GO" id="GO:0008413">
    <property type="term" value="F:8-oxo-7,8-dihydroguanosine triphosphate pyrophosphatase activity"/>
    <property type="evidence" value="ECO:0007669"/>
    <property type="project" value="TreeGrafter"/>
</dbReference>
<dbReference type="GO" id="GO:0006281">
    <property type="term" value="P:DNA repair"/>
    <property type="evidence" value="ECO:0007669"/>
    <property type="project" value="UniProtKB-KW"/>
</dbReference>
<dbReference type="Proteomes" id="UP000325286">
    <property type="component" value="Chromosome"/>
</dbReference>
<dbReference type="InterPro" id="IPR020476">
    <property type="entry name" value="Nudix_hydrolase"/>
</dbReference>
<dbReference type="EMBL" id="CP042914">
    <property type="protein sequence ID" value="QEG40725.1"/>
    <property type="molecule type" value="Genomic_DNA"/>
</dbReference>
<keyword evidence="19" id="KW-1185">Reference proteome</keyword>
<dbReference type="GO" id="GO:0046872">
    <property type="term" value="F:metal ion binding"/>
    <property type="evidence" value="ECO:0007669"/>
    <property type="project" value="UniProtKB-KW"/>
</dbReference>
<organism evidence="18 19">
    <name type="scientific">Roseimaritima ulvae</name>
    <dbReference type="NCBI Taxonomy" id="980254"/>
    <lineage>
        <taxon>Bacteria</taxon>
        <taxon>Pseudomonadati</taxon>
        <taxon>Planctomycetota</taxon>
        <taxon>Planctomycetia</taxon>
        <taxon>Pirellulales</taxon>
        <taxon>Pirellulaceae</taxon>
        <taxon>Roseimaritima</taxon>
    </lineage>
</organism>
<keyword evidence="6" id="KW-0227">DNA damage</keyword>
<evidence type="ECO:0000256" key="3">
    <source>
        <dbReference type="ARBA" id="ARBA00022457"/>
    </source>
</evidence>
<proteinExistence type="inferred from homology"/>
<dbReference type="PRINTS" id="PR00502">
    <property type="entry name" value="NUDIXFAMILY"/>
</dbReference>
<feature type="domain" description="Nudix hydrolase" evidence="17">
    <location>
        <begin position="15"/>
        <end position="141"/>
    </location>
</feature>
<comment type="catalytic activity">
    <reaction evidence="11">
        <text>8-oxo-GTP + H2O = 8-oxo-GMP + diphosphate + H(+)</text>
        <dbReference type="Rhea" id="RHEA:67616"/>
        <dbReference type="ChEBI" id="CHEBI:15377"/>
        <dbReference type="ChEBI" id="CHEBI:15378"/>
        <dbReference type="ChEBI" id="CHEBI:33019"/>
        <dbReference type="ChEBI" id="CHEBI:143553"/>
        <dbReference type="ChEBI" id="CHEBI:145694"/>
    </reaction>
</comment>
<keyword evidence="4" id="KW-0235">DNA replication</keyword>
<dbReference type="Gene3D" id="3.90.79.10">
    <property type="entry name" value="Nucleoside Triphosphate Pyrophosphohydrolase"/>
    <property type="match status" value="1"/>
</dbReference>
<evidence type="ECO:0000256" key="9">
    <source>
        <dbReference type="ARBA" id="ARBA00023204"/>
    </source>
</evidence>
<comment type="cofactor">
    <cofactor evidence="1">
        <name>Mg(2+)</name>
        <dbReference type="ChEBI" id="CHEBI:18420"/>
    </cofactor>
</comment>
<name>A0A5B9QTJ4_9BACT</name>
<protein>
    <recommendedName>
        <fullName evidence="13">8-oxo-dGTP diphosphatase</fullName>
        <ecNumber evidence="12">3.6.1.55</ecNumber>
    </recommendedName>
    <alternativeName>
        <fullName evidence="16">7,8-dihydro-8-oxoguanine-triphosphatase</fullName>
    </alternativeName>
    <alternativeName>
        <fullName evidence="15">Mutator protein MutT</fullName>
    </alternativeName>
    <alternativeName>
        <fullName evidence="14">dGTP pyrophosphohydrolase</fullName>
    </alternativeName>
</protein>
<accession>A0A5B9QTJ4</accession>
<evidence type="ECO:0000256" key="5">
    <source>
        <dbReference type="ARBA" id="ARBA00022723"/>
    </source>
</evidence>
<evidence type="ECO:0000256" key="7">
    <source>
        <dbReference type="ARBA" id="ARBA00022801"/>
    </source>
</evidence>
<evidence type="ECO:0000256" key="15">
    <source>
        <dbReference type="ARBA" id="ARBA00041979"/>
    </source>
</evidence>
<evidence type="ECO:0000256" key="10">
    <source>
        <dbReference type="ARBA" id="ARBA00035861"/>
    </source>
</evidence>
<evidence type="ECO:0000259" key="17">
    <source>
        <dbReference type="PROSITE" id="PS51462"/>
    </source>
</evidence>
<dbReference type="Pfam" id="PF00293">
    <property type="entry name" value="NUDIX"/>
    <property type="match status" value="1"/>
</dbReference>
<reference evidence="18 19" key="1">
    <citation type="submission" date="2019-08" db="EMBL/GenBank/DDBJ databases">
        <title>Deep-cultivation of Planctomycetes and their phenomic and genomic characterization uncovers novel biology.</title>
        <authorList>
            <person name="Wiegand S."/>
            <person name="Jogler M."/>
            <person name="Boedeker C."/>
            <person name="Pinto D."/>
            <person name="Vollmers J."/>
            <person name="Rivas-Marin E."/>
            <person name="Kohn T."/>
            <person name="Peeters S.H."/>
            <person name="Heuer A."/>
            <person name="Rast P."/>
            <person name="Oberbeckmann S."/>
            <person name="Bunk B."/>
            <person name="Jeske O."/>
            <person name="Meyerdierks A."/>
            <person name="Storesund J.E."/>
            <person name="Kallscheuer N."/>
            <person name="Luecker S."/>
            <person name="Lage O.M."/>
            <person name="Pohl T."/>
            <person name="Merkel B.J."/>
            <person name="Hornburger P."/>
            <person name="Mueller R.-W."/>
            <person name="Bruemmer F."/>
            <person name="Labrenz M."/>
            <person name="Spormann A.M."/>
            <person name="Op den Camp H."/>
            <person name="Overmann J."/>
            <person name="Amann R."/>
            <person name="Jetten M.S.M."/>
            <person name="Mascher T."/>
            <person name="Medema M.H."/>
            <person name="Devos D.P."/>
            <person name="Kaster A.-K."/>
            <person name="Ovreas L."/>
            <person name="Rohde M."/>
            <person name="Galperin M.Y."/>
            <person name="Jogler C."/>
        </authorList>
    </citation>
    <scope>NUCLEOTIDE SEQUENCE [LARGE SCALE GENOMIC DNA]</scope>
    <source>
        <strain evidence="18 19">UC8</strain>
    </source>
</reference>
<keyword evidence="8" id="KW-0460">Magnesium</keyword>
<dbReference type="PANTHER" id="PTHR47707:SF1">
    <property type="entry name" value="NUDIX HYDROLASE FAMILY PROTEIN"/>
    <property type="match status" value="1"/>
</dbReference>
<evidence type="ECO:0000313" key="19">
    <source>
        <dbReference type="Proteomes" id="UP000325286"/>
    </source>
</evidence>
<evidence type="ECO:0000256" key="16">
    <source>
        <dbReference type="ARBA" id="ARBA00042798"/>
    </source>
</evidence>
<gene>
    <name evidence="18" type="ORF">UC8_27420</name>
</gene>
<dbReference type="InterPro" id="IPR047127">
    <property type="entry name" value="MutT-like"/>
</dbReference>
<evidence type="ECO:0000256" key="1">
    <source>
        <dbReference type="ARBA" id="ARBA00001946"/>
    </source>
</evidence>
<dbReference type="AlphaFoldDB" id="A0A5B9QTJ4"/>
<keyword evidence="7" id="KW-0378">Hydrolase</keyword>
<sequence>MVQRPPKITSPKPAHGRRGVVAVILREERFLVIRRSQHVTAPGKLCFPGGGIEPGETEEQTLQREMLEELAIEVDPVRLLWRSTTPWGTKLAWWLADVPPAMQPDPDPSEVEEVFWMSRLELQDAEEILPSVPQFMRAWRTGKLSLPINW</sequence>
<evidence type="ECO:0000256" key="8">
    <source>
        <dbReference type="ARBA" id="ARBA00022842"/>
    </source>
</evidence>
<evidence type="ECO:0000256" key="4">
    <source>
        <dbReference type="ARBA" id="ARBA00022705"/>
    </source>
</evidence>
<evidence type="ECO:0000256" key="13">
    <source>
        <dbReference type="ARBA" id="ARBA00040794"/>
    </source>
</evidence>
<keyword evidence="3" id="KW-0515">Mutator protein</keyword>
<dbReference type="EC" id="3.6.1.55" evidence="12"/>
<comment type="catalytic activity">
    <reaction evidence="10">
        <text>8-oxo-dGTP + H2O = 8-oxo-dGMP + diphosphate + H(+)</text>
        <dbReference type="Rhea" id="RHEA:31575"/>
        <dbReference type="ChEBI" id="CHEBI:15377"/>
        <dbReference type="ChEBI" id="CHEBI:15378"/>
        <dbReference type="ChEBI" id="CHEBI:33019"/>
        <dbReference type="ChEBI" id="CHEBI:63224"/>
        <dbReference type="ChEBI" id="CHEBI:77896"/>
        <dbReference type="EC" id="3.6.1.55"/>
    </reaction>
</comment>
<dbReference type="SUPFAM" id="SSF55811">
    <property type="entry name" value="Nudix"/>
    <property type="match status" value="1"/>
</dbReference>
<dbReference type="CDD" id="cd02883">
    <property type="entry name" value="NUDIX_Hydrolase"/>
    <property type="match status" value="1"/>
</dbReference>
<dbReference type="InterPro" id="IPR015797">
    <property type="entry name" value="NUDIX_hydrolase-like_dom_sf"/>
</dbReference>